<accession>A0ABQ9TVM0</accession>
<dbReference type="EMBL" id="JASSZA010000019">
    <property type="protein sequence ID" value="KAK2088848.1"/>
    <property type="molecule type" value="Genomic_DNA"/>
</dbReference>
<gene>
    <name evidence="2" type="ORF">P7K49_034755</name>
</gene>
<keyword evidence="3" id="KW-1185">Reference proteome</keyword>
<dbReference type="Proteomes" id="UP001266305">
    <property type="component" value="Unassembled WGS sequence"/>
</dbReference>
<evidence type="ECO:0000313" key="2">
    <source>
        <dbReference type="EMBL" id="KAK2088848.1"/>
    </source>
</evidence>
<sequence length="51" mass="5558">MQADAHPRSQVPDHADCEGQRSHAGLWTWAPQAATESCDGRSSPRSDLRSP</sequence>
<reference evidence="2 3" key="1">
    <citation type="submission" date="2023-05" db="EMBL/GenBank/DDBJ databases">
        <title>B98-5 Cell Line De Novo Hybrid Assembly: An Optical Mapping Approach.</title>
        <authorList>
            <person name="Kananen K."/>
            <person name="Auerbach J.A."/>
            <person name="Kautto E."/>
            <person name="Blachly J.S."/>
        </authorList>
    </citation>
    <scope>NUCLEOTIDE SEQUENCE [LARGE SCALE GENOMIC DNA]</scope>
    <source>
        <strain evidence="2">B95-8</strain>
        <tissue evidence="2">Cell line</tissue>
    </source>
</reference>
<protein>
    <submittedName>
        <fullName evidence="2">Uncharacterized protein</fullName>
    </submittedName>
</protein>
<evidence type="ECO:0000313" key="3">
    <source>
        <dbReference type="Proteomes" id="UP001266305"/>
    </source>
</evidence>
<proteinExistence type="predicted"/>
<feature type="region of interest" description="Disordered" evidence="1">
    <location>
        <begin position="1"/>
        <end position="21"/>
    </location>
</feature>
<comment type="caution">
    <text evidence="2">The sequence shown here is derived from an EMBL/GenBank/DDBJ whole genome shotgun (WGS) entry which is preliminary data.</text>
</comment>
<organism evidence="2 3">
    <name type="scientific">Saguinus oedipus</name>
    <name type="common">Cotton-top tamarin</name>
    <name type="synonym">Oedipomidas oedipus</name>
    <dbReference type="NCBI Taxonomy" id="9490"/>
    <lineage>
        <taxon>Eukaryota</taxon>
        <taxon>Metazoa</taxon>
        <taxon>Chordata</taxon>
        <taxon>Craniata</taxon>
        <taxon>Vertebrata</taxon>
        <taxon>Euteleostomi</taxon>
        <taxon>Mammalia</taxon>
        <taxon>Eutheria</taxon>
        <taxon>Euarchontoglires</taxon>
        <taxon>Primates</taxon>
        <taxon>Haplorrhini</taxon>
        <taxon>Platyrrhini</taxon>
        <taxon>Cebidae</taxon>
        <taxon>Callitrichinae</taxon>
        <taxon>Saguinus</taxon>
    </lineage>
</organism>
<name>A0ABQ9TVM0_SAGOE</name>
<evidence type="ECO:0000256" key="1">
    <source>
        <dbReference type="SAM" id="MobiDB-lite"/>
    </source>
</evidence>